<comment type="similarity">
    <text evidence="2">Belongs to the FAD-binding oxidoreductase/transferase type 4 family.</text>
</comment>
<evidence type="ECO:0000256" key="5">
    <source>
        <dbReference type="ARBA" id="ARBA00023002"/>
    </source>
</evidence>
<dbReference type="SUPFAM" id="SSF56176">
    <property type="entry name" value="FAD-binding/transporter-associated domain-like"/>
    <property type="match status" value="1"/>
</dbReference>
<evidence type="ECO:0000256" key="3">
    <source>
        <dbReference type="ARBA" id="ARBA00022630"/>
    </source>
</evidence>
<dbReference type="InterPro" id="IPR036318">
    <property type="entry name" value="FAD-bd_PCMH-like_sf"/>
</dbReference>
<dbReference type="InterPro" id="IPR016164">
    <property type="entry name" value="FAD-linked_Oxase-like_C"/>
</dbReference>
<protein>
    <submittedName>
        <fullName evidence="8">FAD-linked oxidase C-terminal domain-containing protein</fullName>
    </submittedName>
</protein>
<reference evidence="8 9" key="1">
    <citation type="submission" date="2023-10" db="EMBL/GenBank/DDBJ databases">
        <title>complete genome sequence of Corynebacterium pseudokroppenstedtii P15-C1.</title>
        <authorList>
            <person name="Bruggemann H."/>
            <person name="Poehlein A."/>
        </authorList>
    </citation>
    <scope>NUCLEOTIDE SEQUENCE [LARGE SCALE GENOMIC DNA]</scope>
    <source>
        <strain evidence="8 9">P15_C1</strain>
    </source>
</reference>
<dbReference type="EMBL" id="CP137757">
    <property type="protein sequence ID" value="WPF24025.1"/>
    <property type="molecule type" value="Genomic_DNA"/>
</dbReference>
<dbReference type="Pfam" id="PF02913">
    <property type="entry name" value="FAD-oxidase_C"/>
    <property type="match status" value="1"/>
</dbReference>
<evidence type="ECO:0000259" key="7">
    <source>
        <dbReference type="PROSITE" id="PS51387"/>
    </source>
</evidence>
<dbReference type="RefSeq" id="WP_221923778.1">
    <property type="nucleotide sequence ID" value="NZ_CP137757.1"/>
</dbReference>
<keyword evidence="4" id="KW-0274">FAD</keyword>
<proteinExistence type="inferred from homology"/>
<dbReference type="GO" id="GO:0016491">
    <property type="term" value="F:oxidoreductase activity"/>
    <property type="evidence" value="ECO:0007669"/>
    <property type="project" value="UniProtKB-KW"/>
</dbReference>
<keyword evidence="5" id="KW-0560">Oxidoreductase</keyword>
<dbReference type="InterPro" id="IPR016166">
    <property type="entry name" value="FAD-bd_PCMH"/>
</dbReference>
<dbReference type="InterPro" id="IPR016171">
    <property type="entry name" value="Vanillyl_alc_oxidase_C-sub2"/>
</dbReference>
<dbReference type="Pfam" id="PF01565">
    <property type="entry name" value="FAD_binding_4"/>
    <property type="match status" value="1"/>
</dbReference>
<keyword evidence="3" id="KW-0285">Flavoprotein</keyword>
<dbReference type="Proteomes" id="UP001174314">
    <property type="component" value="Chromosome"/>
</dbReference>
<dbReference type="AlphaFoldDB" id="A0AAU0PWY2"/>
<dbReference type="Gene3D" id="3.30.465.10">
    <property type="match status" value="1"/>
</dbReference>
<dbReference type="InterPro" id="IPR051914">
    <property type="entry name" value="FAD-linked_OxidoTrans_Type4"/>
</dbReference>
<evidence type="ECO:0000256" key="1">
    <source>
        <dbReference type="ARBA" id="ARBA00001974"/>
    </source>
</evidence>
<dbReference type="InterPro" id="IPR004113">
    <property type="entry name" value="FAD-bd_oxidored_4_C"/>
</dbReference>
<feature type="domain" description="FAD-binding PCMH-type" evidence="7">
    <location>
        <begin position="58"/>
        <end position="237"/>
    </location>
</feature>
<evidence type="ECO:0000256" key="2">
    <source>
        <dbReference type="ARBA" id="ARBA00008000"/>
    </source>
</evidence>
<dbReference type="Gene3D" id="3.30.70.2740">
    <property type="match status" value="1"/>
</dbReference>
<dbReference type="FunFam" id="3.30.70.2740:FF:000001">
    <property type="entry name" value="D-lactate dehydrogenase mitochondrial"/>
    <property type="match status" value="1"/>
</dbReference>
<evidence type="ECO:0000313" key="8">
    <source>
        <dbReference type="EMBL" id="WPF24025.1"/>
    </source>
</evidence>
<dbReference type="PANTHER" id="PTHR42934:SF2">
    <property type="entry name" value="GLYCOLATE OXIDASE SUBUNIT GLCD"/>
    <property type="match status" value="1"/>
</dbReference>
<name>A0AAU0PWY2_9CORY</name>
<dbReference type="GO" id="GO:0071949">
    <property type="term" value="F:FAD binding"/>
    <property type="evidence" value="ECO:0007669"/>
    <property type="project" value="InterPro"/>
</dbReference>
<feature type="region of interest" description="Disordered" evidence="6">
    <location>
        <begin position="1"/>
        <end position="22"/>
    </location>
</feature>
<evidence type="ECO:0000313" key="9">
    <source>
        <dbReference type="Proteomes" id="UP001174314"/>
    </source>
</evidence>
<dbReference type="Gene3D" id="1.10.45.10">
    <property type="entry name" value="Vanillyl-alcohol Oxidase, Chain A, domain 4"/>
    <property type="match status" value="1"/>
</dbReference>
<accession>A0AAU0PWY2</accession>
<evidence type="ECO:0000256" key="4">
    <source>
        <dbReference type="ARBA" id="ARBA00022827"/>
    </source>
</evidence>
<gene>
    <name evidence="8" type="ORF">Q0N40_05400</name>
</gene>
<dbReference type="KEGG" id="cpsk:Q0N40_05400"/>
<dbReference type="PANTHER" id="PTHR42934">
    <property type="entry name" value="GLYCOLATE OXIDASE SUBUNIT GLCD"/>
    <property type="match status" value="1"/>
</dbReference>
<keyword evidence="9" id="KW-1185">Reference proteome</keyword>
<dbReference type="SUPFAM" id="SSF55103">
    <property type="entry name" value="FAD-linked oxidases, C-terminal domain"/>
    <property type="match status" value="1"/>
</dbReference>
<dbReference type="PROSITE" id="PS51387">
    <property type="entry name" value="FAD_PCMH"/>
    <property type="match status" value="1"/>
</dbReference>
<sequence>MPVRVPTPHSSADSDSPESDRDRLARELAILVDDFDGTITFDDDVIAAHSHDEAPQPTSGRALALVRARSIADVQAVVRFAYEHGIPVVPQGARTGLTGGANAKENCILLSVKSMDRILEISELNQTVTVEPGIVNQDLKDALRPHGLLYPPDPGSVGMSTIGGNIATNAGGMCCVKYGVTRDFVRELKVVLPDGTLTRVGHKTAKGVAGLELAQLFVGSEGTLGVIVEATLRLIPLPSTPLTAVATFTSERDAAETVAAFMGAGYRPSMFEMLDGLTISMLNELGDFGLDENVGAMLIMQSDSTTAKEDTEEFTTIADKHNAIDIAFSDNPADNDALVAARRMVHPANELYQRNHGGGQLIEDICIPRSSMADFFDGLAAIRKNTGVVIAAIAHAGDGNTHPALFFDADDQESCARAQDAFEQIIHLGLSLGGTITGEHGVGDLKSKWLPHELDEGAQNLHLAIKQAVDPDSIMNPGGMYHYLRR</sequence>
<evidence type="ECO:0000256" key="6">
    <source>
        <dbReference type="SAM" id="MobiDB-lite"/>
    </source>
</evidence>
<dbReference type="InterPro" id="IPR006094">
    <property type="entry name" value="Oxid_FAD_bind_N"/>
</dbReference>
<organism evidence="8 9">
    <name type="scientific">Corynebacterium pseudokroppenstedtii</name>
    <dbReference type="NCBI Taxonomy" id="2804917"/>
    <lineage>
        <taxon>Bacteria</taxon>
        <taxon>Bacillati</taxon>
        <taxon>Actinomycetota</taxon>
        <taxon>Actinomycetes</taxon>
        <taxon>Mycobacteriales</taxon>
        <taxon>Corynebacteriaceae</taxon>
        <taxon>Corynebacterium</taxon>
    </lineage>
</organism>
<comment type="cofactor">
    <cofactor evidence="1">
        <name>FAD</name>
        <dbReference type="ChEBI" id="CHEBI:57692"/>
    </cofactor>
</comment>
<dbReference type="InterPro" id="IPR016169">
    <property type="entry name" value="FAD-bd_PCMH_sub2"/>
</dbReference>